<feature type="region of interest" description="Disordered" evidence="3">
    <location>
        <begin position="132"/>
        <end position="160"/>
    </location>
</feature>
<evidence type="ECO:0000313" key="4">
    <source>
        <dbReference type="EMBL" id="KAF4672187.1"/>
    </source>
</evidence>
<evidence type="ECO:0000256" key="3">
    <source>
        <dbReference type="SAM" id="MobiDB-lite"/>
    </source>
</evidence>
<dbReference type="Gene3D" id="3.40.50.300">
    <property type="entry name" value="P-loop containing nucleotide triphosphate hydrolases"/>
    <property type="match status" value="1"/>
</dbReference>
<dbReference type="InterPro" id="IPR005225">
    <property type="entry name" value="Small_GTP-bd"/>
</dbReference>
<keyword evidence="2" id="KW-0342">GTP-binding</keyword>
<feature type="compositionally biased region" description="Acidic residues" evidence="3">
    <location>
        <begin position="1"/>
        <end position="11"/>
    </location>
</feature>
<dbReference type="SUPFAM" id="SSF52540">
    <property type="entry name" value="P-loop containing nucleoside triphosphate hydrolases"/>
    <property type="match status" value="1"/>
</dbReference>
<organism evidence="4 5">
    <name type="scientific">Perkinsus olseni</name>
    <name type="common">Perkinsus atlanticus</name>
    <dbReference type="NCBI Taxonomy" id="32597"/>
    <lineage>
        <taxon>Eukaryota</taxon>
        <taxon>Sar</taxon>
        <taxon>Alveolata</taxon>
        <taxon>Perkinsozoa</taxon>
        <taxon>Perkinsea</taxon>
        <taxon>Perkinsida</taxon>
        <taxon>Perkinsidae</taxon>
        <taxon>Perkinsus</taxon>
    </lineage>
</organism>
<feature type="compositionally biased region" description="Basic and acidic residues" evidence="3">
    <location>
        <begin position="98"/>
        <end position="110"/>
    </location>
</feature>
<feature type="region of interest" description="Disordered" evidence="3">
    <location>
        <begin position="1"/>
        <end position="113"/>
    </location>
</feature>
<protein>
    <submittedName>
        <fullName evidence="4">Uncharacterized protein</fullName>
    </submittedName>
</protein>
<feature type="region of interest" description="Disordered" evidence="3">
    <location>
        <begin position="1333"/>
        <end position="1352"/>
    </location>
</feature>
<reference evidence="4 5" key="1">
    <citation type="submission" date="2020-04" db="EMBL/GenBank/DDBJ databases">
        <title>Perkinsus olseni comparative genomics.</title>
        <authorList>
            <person name="Bogema D.R."/>
        </authorList>
    </citation>
    <scope>NUCLEOTIDE SEQUENCE [LARGE SCALE GENOMIC DNA]</scope>
    <source>
        <strain evidence="4">ATCC PRA-31</strain>
    </source>
</reference>
<feature type="compositionally biased region" description="Basic and acidic residues" evidence="3">
    <location>
        <begin position="53"/>
        <end position="69"/>
    </location>
</feature>
<gene>
    <name evidence="4" type="ORF">FOL46_009341</name>
</gene>
<sequence>MVGEEPEEDKIEFDLRGVEHRSSPVLRVPSPNEDSPPLGSAPRRRPLTAVPTEPDKRGDEGGGRWRASADRLWSGVRSRGRGGLRSGLGGRRGPPAKAETKKKLDQRAERSSSVFTKLHEHAEIKQQRLVKLKEQLEDERKSQSPRRPKVTRQPDSPGHRLYRMHERKIRNLVNLQRDHMAEREEAELRGVTFKPAIDTSQRVCPGVSRLNQSMADSSDEAARRKWKDERAARLRSEIEEQRMKECSFMPHINQQSLLIAQRRNPFRKNRSPFETLYQDAFQRKVRREQWKSYLPEEATFVPDIGSAHDRPSNDETREMFFRRLSSSKRAASPRPGSLASHGALRDGHCVLRQPTASTVSDSGSPRFPSPRWVTSSGVTPAGDDSLPGSTPRERLLFDSPGQSARRSEARSGSRTTTRSSDIFDRLFSESAELKKRAAESESAAIKAAKELSSETKALGRSREILERKKMEKYERLYRALGGLPGSDDPSEWINPATLNKSVVDDEKERDLVSHIVSYVEDSGEAVSLENFIAAIDYKLKLSRKPSSHLFVSTSVRDRNSELKRTGPSEEEEVTFTPRIDPHSARLSELHRSRAGPIYDQLVAKKRMSQVRIEELRKEKKQRDMDGELVPDRIVEIGSAAYYQIPMAKQTVITDSDEESDSEELQDRQYKVILLGNGAVGKTSLAHRFCDGSFSTSYKQTIGLDFFVKRLVLPGDINVSLQVWDIGGQSIGSKMISRYIYGSDAVILVYDITSYQSFQDLDDWLQLVEGAMGSQAAEAKMNPPLLFLMGNKDDLGHMRMVSRDKHSALCFDRKTSGDSLVSAKTGDEVATAFYQIAAKLAGITLKQPEVQVHQKVVKAELVDYPQDDPRHAHFTSENLAEKTRYSLGWCQAHETFREHIIDSPHRFLDILDHLSELCQLLEVPTTERSACRSSGMKSLGALISLLVQQRFNATSMPLQSSSSSEVLWPSFHYDLCAARCFGTAIDLSLEADTISGYPENSQGAPHYVNCGRLLIYLRSIELPGLGSDGLWWTTEQPIEVVERRNREPTDNRQQNFEEGIISAALSCRVLSDLVSQLTLLDHAYARFENPFLAKVSGITSTMSVRITAIAGVMQEGSGEGVMSSRNFCRGNSFRRLREAAFLEEIEGLHTLIVDNLKKILADDPDPAELAVIELLDDPCMFTEDRIAVTKIVAVEVGSQLVRTCPASRMYSPPMLDVLLEQRKLALADITVKHFDVSVIDTARCMQEAPDEIVAQYSGVVPSDAIHHFCRIAGKLLTSYEALLSEVAHLCDGRAAADDGTTSPPLRALVGELVRGGSDRMNAQHSLGHNITIHPRVRSGHPQHKKKTRDASRAVEIESIDSGIEADSSSVNSDDACYVEGCFSIPVPMRA</sequence>
<dbReference type="Pfam" id="PF00071">
    <property type="entry name" value="Ras"/>
    <property type="match status" value="1"/>
</dbReference>
<feature type="compositionally biased region" description="Basic and acidic residues" evidence="3">
    <location>
        <begin position="12"/>
        <end position="22"/>
    </location>
</feature>
<dbReference type="GO" id="GO:0005525">
    <property type="term" value="F:GTP binding"/>
    <property type="evidence" value="ECO:0007669"/>
    <property type="project" value="UniProtKB-KW"/>
</dbReference>
<dbReference type="GO" id="GO:0003924">
    <property type="term" value="F:GTPase activity"/>
    <property type="evidence" value="ECO:0007669"/>
    <property type="project" value="InterPro"/>
</dbReference>
<dbReference type="EMBL" id="JABANN010000084">
    <property type="protein sequence ID" value="KAF4672187.1"/>
    <property type="molecule type" value="Genomic_DNA"/>
</dbReference>
<dbReference type="PROSITE" id="PS51419">
    <property type="entry name" value="RAB"/>
    <property type="match status" value="1"/>
</dbReference>
<feature type="compositionally biased region" description="Gly residues" evidence="3">
    <location>
        <begin position="81"/>
        <end position="92"/>
    </location>
</feature>
<name>A0A7J6MLG2_PEROL</name>
<accession>A0A7J6MLG2</accession>
<dbReference type="PANTHER" id="PTHR47977">
    <property type="entry name" value="RAS-RELATED PROTEIN RAB"/>
    <property type="match status" value="1"/>
</dbReference>
<keyword evidence="1" id="KW-0547">Nucleotide-binding</keyword>
<evidence type="ECO:0000313" key="5">
    <source>
        <dbReference type="Proteomes" id="UP000572268"/>
    </source>
</evidence>
<feature type="compositionally biased region" description="Polar residues" evidence="3">
    <location>
        <begin position="354"/>
        <end position="363"/>
    </location>
</feature>
<evidence type="ECO:0000256" key="2">
    <source>
        <dbReference type="ARBA" id="ARBA00023134"/>
    </source>
</evidence>
<dbReference type="SMART" id="SM00174">
    <property type="entry name" value="RHO"/>
    <property type="match status" value="1"/>
</dbReference>
<dbReference type="Proteomes" id="UP000572268">
    <property type="component" value="Unassembled WGS sequence"/>
</dbReference>
<comment type="caution">
    <text evidence="4">The sequence shown here is derived from an EMBL/GenBank/DDBJ whole genome shotgun (WGS) entry which is preliminary data.</text>
</comment>
<dbReference type="PROSITE" id="PS51421">
    <property type="entry name" value="RAS"/>
    <property type="match status" value="1"/>
</dbReference>
<dbReference type="SMART" id="SM00175">
    <property type="entry name" value="RAB"/>
    <property type="match status" value="1"/>
</dbReference>
<dbReference type="PRINTS" id="PR00449">
    <property type="entry name" value="RASTRNSFRMNG"/>
</dbReference>
<feature type="region of interest" description="Disordered" evidence="3">
    <location>
        <begin position="325"/>
        <end position="421"/>
    </location>
</feature>
<evidence type="ECO:0000256" key="1">
    <source>
        <dbReference type="ARBA" id="ARBA00022741"/>
    </source>
</evidence>
<dbReference type="NCBIfam" id="TIGR00231">
    <property type="entry name" value="small_GTP"/>
    <property type="match status" value="1"/>
</dbReference>
<dbReference type="SMART" id="SM00173">
    <property type="entry name" value="RAS"/>
    <property type="match status" value="1"/>
</dbReference>
<dbReference type="InterPro" id="IPR001806">
    <property type="entry name" value="Small_GTPase"/>
</dbReference>
<dbReference type="FunFam" id="3.40.50.300:FF:001508">
    <property type="entry name" value="Small GTP-binding protein Rab28, putative"/>
    <property type="match status" value="1"/>
</dbReference>
<feature type="compositionally biased region" description="Basic and acidic residues" evidence="3">
    <location>
        <begin position="132"/>
        <end position="142"/>
    </location>
</feature>
<feature type="compositionally biased region" description="Basic residues" evidence="3">
    <location>
        <begin position="1333"/>
        <end position="1346"/>
    </location>
</feature>
<dbReference type="InterPro" id="IPR050227">
    <property type="entry name" value="Rab"/>
</dbReference>
<proteinExistence type="predicted"/>
<dbReference type="InterPro" id="IPR027417">
    <property type="entry name" value="P-loop_NTPase"/>
</dbReference>